<evidence type="ECO:0000256" key="2">
    <source>
        <dbReference type="SAM" id="MobiDB-lite"/>
    </source>
</evidence>
<dbReference type="InterPro" id="IPR051695">
    <property type="entry name" value="Phosphoglycerate_Mutase"/>
</dbReference>
<dbReference type="PANTHER" id="PTHR46517:SF1">
    <property type="entry name" value="FRUCTOSE-2,6-BISPHOSPHATASE TIGAR"/>
    <property type="match status" value="1"/>
</dbReference>
<evidence type="ECO:0000256" key="3">
    <source>
        <dbReference type="SAM" id="SignalP"/>
    </source>
</evidence>
<dbReference type="GO" id="GO:0045820">
    <property type="term" value="P:negative regulation of glycolytic process"/>
    <property type="evidence" value="ECO:0007669"/>
    <property type="project" value="TreeGrafter"/>
</dbReference>
<dbReference type="PANTHER" id="PTHR46517">
    <property type="entry name" value="FRUCTOSE-2,6-BISPHOSPHATASE TIGAR"/>
    <property type="match status" value="1"/>
</dbReference>
<dbReference type="Pfam" id="PF00300">
    <property type="entry name" value="His_Phos_1"/>
    <property type="match status" value="1"/>
</dbReference>
<evidence type="ECO:0008006" key="6">
    <source>
        <dbReference type="Google" id="ProtNLM"/>
    </source>
</evidence>
<dbReference type="GO" id="GO:0005829">
    <property type="term" value="C:cytosol"/>
    <property type="evidence" value="ECO:0007669"/>
    <property type="project" value="TreeGrafter"/>
</dbReference>
<evidence type="ECO:0000256" key="1">
    <source>
        <dbReference type="ARBA" id="ARBA00022801"/>
    </source>
</evidence>
<dbReference type="InterPro" id="IPR013078">
    <property type="entry name" value="His_Pase_superF_clade-1"/>
</dbReference>
<gene>
    <name evidence="4" type="ORF">A5630_17635</name>
</gene>
<dbReference type="SUPFAM" id="SSF53254">
    <property type="entry name" value="Phosphoglycerate mutase-like"/>
    <property type="match status" value="1"/>
</dbReference>
<dbReference type="SMART" id="SM00855">
    <property type="entry name" value="PGAM"/>
    <property type="match status" value="1"/>
</dbReference>
<accession>A0A1A3H8N9</accession>
<sequence length="468" mass="49078">MFRRGLSHSRTFKRGARAAAVLVAAVFMFLTSAFSAWAATNITITFVRHGESEGNASGLIDTKIPGPNLTTTGQTQAQTVAGVLANDGLAHDAIFASDMVRTQQTAAPYATATGMPVTVLSGLHEVQAGIFEGQSQDSGFARILYALIPLSWATGNLLMPMPGSPDANGAVFQDRFNGAVDDIYNSGAQNPVAFAHGMSIMAWTLMNVENPDLTLMLKHPLGNTEIVTVTGNPEDGWTLENWGGIAVTQNPALPTKLFVNVRDAVKVPQMALYNVAKALRTGNIANVANAIRDGVFDTAKAVVNLPINVVKSVVKSVQTGTVFKAAPPPASVQAVTPNAAAAKEADSADKPAVTPTLAKQVSALKPATTGTKDKTVKTTKVDDTPADTTKADDVKAGDTKAGDTKTEDTPKAGTGDKGAEDKGTKFEKDKPKKDKSDKADKADKPKAEKPKKAEKQQKDKAAKADAAK</sequence>
<keyword evidence="1" id="KW-0378">Hydrolase</keyword>
<dbReference type="CDD" id="cd07067">
    <property type="entry name" value="HP_PGM_like"/>
    <property type="match status" value="1"/>
</dbReference>
<evidence type="ECO:0000313" key="5">
    <source>
        <dbReference type="Proteomes" id="UP000093898"/>
    </source>
</evidence>
<feature type="chain" id="PRO_5008323585" description="Histidine phosphatase family protein" evidence="3">
    <location>
        <begin position="39"/>
        <end position="468"/>
    </location>
</feature>
<evidence type="ECO:0000313" key="4">
    <source>
        <dbReference type="EMBL" id="OBJ43973.1"/>
    </source>
</evidence>
<protein>
    <recommendedName>
        <fullName evidence="6">Histidine phosphatase family protein</fullName>
    </recommendedName>
</protein>
<dbReference type="GO" id="GO:0043456">
    <property type="term" value="P:regulation of pentose-phosphate shunt"/>
    <property type="evidence" value="ECO:0007669"/>
    <property type="project" value="TreeGrafter"/>
</dbReference>
<reference evidence="4 5" key="1">
    <citation type="submission" date="2016-06" db="EMBL/GenBank/DDBJ databases">
        <authorList>
            <person name="Kjaerup R.B."/>
            <person name="Dalgaard T.S."/>
            <person name="Juul-Madsen H.R."/>
        </authorList>
    </citation>
    <scope>NUCLEOTIDE SEQUENCE [LARGE SCALE GENOMIC DNA]</scope>
    <source>
        <strain evidence="4 5">1127319.6</strain>
    </source>
</reference>
<keyword evidence="3" id="KW-0732">Signal</keyword>
<feature type="region of interest" description="Disordered" evidence="2">
    <location>
        <begin position="374"/>
        <end position="468"/>
    </location>
</feature>
<feature type="compositionally biased region" description="Basic and acidic residues" evidence="2">
    <location>
        <begin position="417"/>
        <end position="468"/>
    </location>
</feature>
<feature type="signal peptide" evidence="3">
    <location>
        <begin position="1"/>
        <end position="38"/>
    </location>
</feature>
<name>A0A1A3H8N9_MYCMU</name>
<dbReference type="GO" id="GO:0004331">
    <property type="term" value="F:fructose-2,6-bisphosphate 2-phosphatase activity"/>
    <property type="evidence" value="ECO:0007669"/>
    <property type="project" value="TreeGrafter"/>
</dbReference>
<organism evidence="4 5">
    <name type="scientific">Mycolicibacterium mucogenicum</name>
    <name type="common">Mycobacterium mucogenicum</name>
    <dbReference type="NCBI Taxonomy" id="56689"/>
    <lineage>
        <taxon>Bacteria</taxon>
        <taxon>Bacillati</taxon>
        <taxon>Actinomycetota</taxon>
        <taxon>Actinomycetes</taxon>
        <taxon>Mycobacteriales</taxon>
        <taxon>Mycobacteriaceae</taxon>
        <taxon>Mycolicibacterium</taxon>
    </lineage>
</organism>
<feature type="compositionally biased region" description="Basic and acidic residues" evidence="2">
    <location>
        <begin position="374"/>
        <end position="410"/>
    </location>
</feature>
<dbReference type="Proteomes" id="UP000093898">
    <property type="component" value="Unassembled WGS sequence"/>
</dbReference>
<proteinExistence type="predicted"/>
<dbReference type="Gene3D" id="3.40.50.1240">
    <property type="entry name" value="Phosphoglycerate mutase-like"/>
    <property type="match status" value="1"/>
</dbReference>
<comment type="caution">
    <text evidence="4">The sequence shown here is derived from an EMBL/GenBank/DDBJ whole genome shotgun (WGS) entry which is preliminary data.</text>
</comment>
<dbReference type="EMBL" id="LZLC01000067">
    <property type="protein sequence ID" value="OBJ43973.1"/>
    <property type="molecule type" value="Genomic_DNA"/>
</dbReference>
<dbReference type="InterPro" id="IPR029033">
    <property type="entry name" value="His_PPase_superfam"/>
</dbReference>
<dbReference type="STRING" id="56689.GCA_001291445_03889"/>
<dbReference type="AlphaFoldDB" id="A0A1A3H8N9"/>